<evidence type="ECO:0000256" key="3">
    <source>
        <dbReference type="ARBA" id="ARBA00022448"/>
    </source>
</evidence>
<dbReference type="PRINTS" id="PR01490">
    <property type="entry name" value="RTXTOXIND"/>
</dbReference>
<comment type="subcellular location">
    <subcellularLocation>
        <location evidence="1 9">Cell inner membrane</location>
        <topology evidence="1 9">Single-pass membrane protein</topology>
    </subcellularLocation>
</comment>
<dbReference type="InterPro" id="IPR050739">
    <property type="entry name" value="MFP"/>
</dbReference>
<accession>A0A1U9UUZ3</accession>
<evidence type="ECO:0000259" key="10">
    <source>
        <dbReference type="Pfam" id="PF25994"/>
    </source>
</evidence>
<keyword evidence="7 9" id="KW-1133">Transmembrane helix</keyword>
<keyword evidence="4 9" id="KW-1003">Cell membrane</keyword>
<feature type="domain" description="AprE-like long alpha-helical hairpin" evidence="10">
    <location>
        <begin position="93"/>
        <end position="282"/>
    </location>
</feature>
<feature type="domain" description="AprE-like beta-barrel" evidence="11">
    <location>
        <begin position="328"/>
        <end position="416"/>
    </location>
</feature>
<keyword evidence="5 9" id="KW-0997">Cell inner membrane</keyword>
<dbReference type="InterPro" id="IPR058982">
    <property type="entry name" value="Beta-barrel_AprE"/>
</dbReference>
<name>A0A1U9UUZ3_CUPNE</name>
<dbReference type="Gene3D" id="2.40.50.100">
    <property type="match status" value="1"/>
</dbReference>
<dbReference type="Pfam" id="PF25994">
    <property type="entry name" value="HH_AprE"/>
    <property type="match status" value="1"/>
</dbReference>
<protein>
    <recommendedName>
        <fullName evidence="9">Membrane fusion protein (MFP) family protein</fullName>
    </recommendedName>
</protein>
<dbReference type="Proteomes" id="UP000189627">
    <property type="component" value="Chromosome 2"/>
</dbReference>
<feature type="transmembrane region" description="Helical" evidence="9">
    <location>
        <begin position="20"/>
        <end position="38"/>
    </location>
</feature>
<dbReference type="InterPro" id="IPR010129">
    <property type="entry name" value="T1SS_HlyD"/>
</dbReference>
<evidence type="ECO:0000256" key="2">
    <source>
        <dbReference type="ARBA" id="ARBA00009477"/>
    </source>
</evidence>
<dbReference type="Gene3D" id="2.40.30.170">
    <property type="match status" value="1"/>
</dbReference>
<sequence length="439" mass="48443">MLGGELTPQLNTDESRFVRVGWLIAGVGVIGTLLWAAFAPLDKGVPVQGTVVVEGYRKEVQHPTGGIVDEILVHDGDHVKAGQVLVRMNAVQARSQAAIARAQYLTALAVKARLVAEASGAAEVHFPPELQSVTGPHKDQVEADMKLQRDLFQSRRQVLNAALGANRETIAGLRSELNGLGDLRKHRVAEQQTLSEQLKGMSELAEEGYVPRSKMQDLQRERERLAGDLATQAGRTGQIERQIAESNMNLMQRRDEYLKEVRTQLTDVQRDVDTLSSRLAALDFDLANTEVRAPVEGAVVGIRVFTRNGVIPAGAKLMDVVPTNEPLEAEGQVPVNLIDKVRLGLPVEMAFTAFNQNHTPRIPATVSFVSADRLVDEKNGTPYYRVRTRVSQQGMTILRGHEVRPGMPVEIFVRTGERSMLSYLFKPLVDRTRMALTEE</sequence>
<keyword evidence="6 9" id="KW-0812">Transmembrane</keyword>
<dbReference type="KEGG" id="cuh:BJN34_21730"/>
<dbReference type="EMBL" id="CP017758">
    <property type="protein sequence ID" value="AQV96492.1"/>
    <property type="molecule type" value="Genomic_DNA"/>
</dbReference>
<evidence type="ECO:0000256" key="5">
    <source>
        <dbReference type="ARBA" id="ARBA00022519"/>
    </source>
</evidence>
<evidence type="ECO:0000256" key="6">
    <source>
        <dbReference type="ARBA" id="ARBA00022692"/>
    </source>
</evidence>
<gene>
    <name evidence="12" type="ORF">BJN34_21730</name>
</gene>
<evidence type="ECO:0000313" key="12">
    <source>
        <dbReference type="EMBL" id="AQV96492.1"/>
    </source>
</evidence>
<dbReference type="NCBIfam" id="TIGR01843">
    <property type="entry name" value="type_I_hlyD"/>
    <property type="match status" value="1"/>
</dbReference>
<evidence type="ECO:0000256" key="7">
    <source>
        <dbReference type="ARBA" id="ARBA00022989"/>
    </source>
</evidence>
<reference evidence="13" key="1">
    <citation type="submission" date="2017-02" db="EMBL/GenBank/DDBJ databases">
        <title>Complete genome sequence of Cupriavidus necator strain NH9, a 3-chlorobenzoate degrader.</title>
        <authorList>
            <person name="Moriuchi R."/>
            <person name="Dohra H."/>
            <person name="Ogawa N."/>
        </authorList>
    </citation>
    <scope>NUCLEOTIDE SEQUENCE [LARGE SCALE GENOMIC DNA]</scope>
    <source>
        <strain evidence="13">NH9</strain>
    </source>
</reference>
<keyword evidence="3 9" id="KW-0813">Transport</keyword>
<evidence type="ECO:0000313" key="13">
    <source>
        <dbReference type="Proteomes" id="UP000189627"/>
    </source>
</evidence>
<evidence type="ECO:0000256" key="8">
    <source>
        <dbReference type="ARBA" id="ARBA00023136"/>
    </source>
</evidence>
<dbReference type="PANTHER" id="PTHR30386">
    <property type="entry name" value="MEMBRANE FUSION SUBUNIT OF EMRAB-TOLC MULTIDRUG EFFLUX PUMP"/>
    <property type="match status" value="1"/>
</dbReference>
<dbReference type="PANTHER" id="PTHR30386:SF17">
    <property type="entry name" value="ALKALINE PROTEASE SECRETION PROTEIN APRE"/>
    <property type="match status" value="1"/>
</dbReference>
<dbReference type="GO" id="GO:0015031">
    <property type="term" value="P:protein transport"/>
    <property type="evidence" value="ECO:0007669"/>
    <property type="project" value="InterPro"/>
</dbReference>
<evidence type="ECO:0000256" key="4">
    <source>
        <dbReference type="ARBA" id="ARBA00022475"/>
    </source>
</evidence>
<evidence type="ECO:0000256" key="9">
    <source>
        <dbReference type="RuleBase" id="RU365093"/>
    </source>
</evidence>
<evidence type="ECO:0000256" key="1">
    <source>
        <dbReference type="ARBA" id="ARBA00004377"/>
    </source>
</evidence>
<evidence type="ECO:0000259" key="11">
    <source>
        <dbReference type="Pfam" id="PF26002"/>
    </source>
</evidence>
<proteinExistence type="inferred from homology"/>
<dbReference type="Pfam" id="PF26002">
    <property type="entry name" value="Beta-barrel_AprE"/>
    <property type="match status" value="1"/>
</dbReference>
<comment type="similarity">
    <text evidence="2 9">Belongs to the membrane fusion protein (MFP) (TC 8.A.1) family.</text>
</comment>
<dbReference type="AlphaFoldDB" id="A0A1U9UUZ3"/>
<organism evidence="12 13">
    <name type="scientific">Cupriavidus necator</name>
    <name type="common">Alcaligenes eutrophus</name>
    <name type="synonym">Ralstonia eutropha</name>
    <dbReference type="NCBI Taxonomy" id="106590"/>
    <lineage>
        <taxon>Bacteria</taxon>
        <taxon>Pseudomonadati</taxon>
        <taxon>Pseudomonadota</taxon>
        <taxon>Betaproteobacteria</taxon>
        <taxon>Burkholderiales</taxon>
        <taxon>Burkholderiaceae</taxon>
        <taxon>Cupriavidus</taxon>
    </lineage>
</organism>
<dbReference type="InterPro" id="IPR058781">
    <property type="entry name" value="HH_AprE-like"/>
</dbReference>
<dbReference type="GO" id="GO:0005886">
    <property type="term" value="C:plasma membrane"/>
    <property type="evidence" value="ECO:0007669"/>
    <property type="project" value="UniProtKB-SubCell"/>
</dbReference>
<keyword evidence="8 9" id="KW-0472">Membrane</keyword>
<dbReference type="SUPFAM" id="SSF111369">
    <property type="entry name" value="HlyD-like secretion proteins"/>
    <property type="match status" value="1"/>
</dbReference>